<protein>
    <submittedName>
        <fullName evidence="13">Copper transport protein</fullName>
    </submittedName>
</protein>
<name>A0ABU0Q2B4_STRAH</name>
<feature type="compositionally biased region" description="Low complexity" evidence="9">
    <location>
        <begin position="501"/>
        <end position="511"/>
    </location>
</feature>
<comment type="subcellular location">
    <subcellularLocation>
        <location evidence="1">Cell membrane</location>
        <topology evidence="1">Multi-pass membrane protein</topology>
    </subcellularLocation>
</comment>
<feature type="transmembrane region" description="Helical" evidence="10">
    <location>
        <begin position="591"/>
        <end position="612"/>
    </location>
</feature>
<evidence type="ECO:0000313" key="13">
    <source>
        <dbReference type="EMBL" id="MDQ0684797.1"/>
    </source>
</evidence>
<evidence type="ECO:0000256" key="7">
    <source>
        <dbReference type="ARBA" id="ARBA00023008"/>
    </source>
</evidence>
<dbReference type="Gene3D" id="2.60.40.1220">
    <property type="match status" value="1"/>
</dbReference>
<dbReference type="InterPro" id="IPR007348">
    <property type="entry name" value="CopC_dom"/>
</dbReference>
<dbReference type="Pfam" id="PF04234">
    <property type="entry name" value="CopC"/>
    <property type="match status" value="1"/>
</dbReference>
<evidence type="ECO:0000256" key="10">
    <source>
        <dbReference type="SAM" id="Phobius"/>
    </source>
</evidence>
<feature type="compositionally biased region" description="Low complexity" evidence="9">
    <location>
        <begin position="471"/>
        <end position="489"/>
    </location>
</feature>
<feature type="transmembrane region" description="Helical" evidence="10">
    <location>
        <begin position="418"/>
        <end position="435"/>
    </location>
</feature>
<keyword evidence="8 10" id="KW-0472">Membrane</keyword>
<dbReference type="InterPro" id="IPR032694">
    <property type="entry name" value="CopC/D"/>
</dbReference>
<feature type="transmembrane region" description="Helical" evidence="10">
    <location>
        <begin position="59"/>
        <end position="82"/>
    </location>
</feature>
<feature type="transmembrane region" description="Helical" evidence="10">
    <location>
        <begin position="276"/>
        <end position="298"/>
    </location>
</feature>
<evidence type="ECO:0000259" key="11">
    <source>
        <dbReference type="Pfam" id="PF04234"/>
    </source>
</evidence>
<sequence>MSEGRDGGRPQGRHGDGPGPGPDGGPGGGPLGRSRRAWFGGGRFDGVPPAGRRRRLRGLVLVGAVLVLLGLGAGPASAHAALRSADPVDGSVVKTSPGSITLTFTESVGLLDDSFRVFDPDNQRVKTGRAGHADGRADTARVTLPRSLGTGTFTVAWRVVSADSHPIAGAFTFSVGKPSAVPPALPSTSVEDPATSGLFNIGRYLAYLAAALLIGTGVFVAVCGPPDVRPLRRLLLAGWWALAGSTVFLLLLRAPYETGAGPAQALDLSGLTRTLGTRPGLALVARLVLLAAVAALLLRQRALPRGERPSRASLVTGGALAVALTLTWAAAEHASAGIQVPAAMTSSVLHLLAMAAWLGGLTALLTLLHRASVPSYVVTRFSRTAGLSVVVLVVTGVYQSWRGLGSTSALTDTTYGRVLLAKLAAVTLLLMAGAWSRRTVRDATAVSATKTAKPATKTADAVSTATTPGNVTTEATEATVTTEAAAVREATAKRDARVPQPVGGRAAVAADADADRAPHRAVADSDTDRPQADDDTGSRPTDSDPKEAAPPADAPSADDSSAGSPRTAAPTRTFAPTRAPVDPRRSLRRSVLVEVAVAVVVLVLTTVLTGTLPGRAAAEAASEAAAGQGIGLPVASVVDVPFSFGSPGVSNVRGKAQVTLDPGRVGDNNVQAVVYGPDGGFVSVPELRISFTLPDQDVGPLDAKVTDKGGYWAAEAVNLPIPGDWEMKVTVRVSEVDQVSVTKPVRVER</sequence>
<dbReference type="Proteomes" id="UP001243364">
    <property type="component" value="Unassembled WGS sequence"/>
</dbReference>
<feature type="transmembrane region" description="Helical" evidence="10">
    <location>
        <begin position="381"/>
        <end position="398"/>
    </location>
</feature>
<keyword evidence="14" id="KW-1185">Reference proteome</keyword>
<evidence type="ECO:0000313" key="14">
    <source>
        <dbReference type="Proteomes" id="UP001243364"/>
    </source>
</evidence>
<feature type="compositionally biased region" description="Basic and acidic residues" evidence="9">
    <location>
        <begin position="1"/>
        <end position="16"/>
    </location>
</feature>
<feature type="compositionally biased region" description="Low complexity" evidence="9">
    <location>
        <begin position="549"/>
        <end position="580"/>
    </location>
</feature>
<feature type="domain" description="CopC" evidence="11">
    <location>
        <begin position="79"/>
        <end position="175"/>
    </location>
</feature>
<keyword evidence="5" id="KW-0732">Signal</keyword>
<accession>A0ABU0Q2B4</accession>
<evidence type="ECO:0000256" key="2">
    <source>
        <dbReference type="ARBA" id="ARBA00022475"/>
    </source>
</evidence>
<feature type="region of interest" description="Disordered" evidence="9">
    <location>
        <begin position="448"/>
        <end position="583"/>
    </location>
</feature>
<feature type="compositionally biased region" description="Basic and acidic residues" evidence="9">
    <location>
        <begin position="513"/>
        <end position="532"/>
    </location>
</feature>
<feature type="compositionally biased region" description="Low complexity" evidence="9">
    <location>
        <begin position="448"/>
        <end position="461"/>
    </location>
</feature>
<feature type="domain" description="Copper resistance protein D" evidence="12">
    <location>
        <begin position="377"/>
        <end position="449"/>
    </location>
</feature>
<dbReference type="InterPro" id="IPR014756">
    <property type="entry name" value="Ig_E-set"/>
</dbReference>
<reference evidence="13 14" key="1">
    <citation type="submission" date="2023-07" db="EMBL/GenBank/DDBJ databases">
        <title>Comparative genomics of wheat-associated soil bacteria to identify genetic determinants of phenazine resistance.</title>
        <authorList>
            <person name="Mouncey N."/>
        </authorList>
    </citation>
    <scope>NUCLEOTIDE SEQUENCE [LARGE SCALE GENOMIC DNA]</scope>
    <source>
        <strain evidence="13 14">W4I19-2</strain>
    </source>
</reference>
<keyword evidence="7" id="KW-0186">Copper</keyword>
<feature type="transmembrane region" description="Helical" evidence="10">
    <location>
        <begin position="310"/>
        <end position="331"/>
    </location>
</feature>
<feature type="region of interest" description="Disordered" evidence="9">
    <location>
        <begin position="1"/>
        <end position="50"/>
    </location>
</feature>
<proteinExistence type="predicted"/>
<gene>
    <name evidence="13" type="ORF">QFZ56_003760</name>
</gene>
<keyword evidence="6 10" id="KW-1133">Transmembrane helix</keyword>
<evidence type="ECO:0000256" key="3">
    <source>
        <dbReference type="ARBA" id="ARBA00022692"/>
    </source>
</evidence>
<dbReference type="PANTHER" id="PTHR34820:SF4">
    <property type="entry name" value="INNER MEMBRANE PROTEIN YEBZ"/>
    <property type="match status" value="1"/>
</dbReference>
<feature type="transmembrane region" description="Helical" evidence="10">
    <location>
        <begin position="204"/>
        <end position="222"/>
    </location>
</feature>
<dbReference type="InterPro" id="IPR014755">
    <property type="entry name" value="Cu-Rt/internalin_Ig-like"/>
</dbReference>
<feature type="transmembrane region" description="Helical" evidence="10">
    <location>
        <begin position="234"/>
        <end position="256"/>
    </location>
</feature>
<evidence type="ECO:0000256" key="6">
    <source>
        <dbReference type="ARBA" id="ARBA00022989"/>
    </source>
</evidence>
<evidence type="ECO:0000256" key="9">
    <source>
        <dbReference type="SAM" id="MobiDB-lite"/>
    </source>
</evidence>
<comment type="caution">
    <text evidence="13">The sequence shown here is derived from an EMBL/GenBank/DDBJ whole genome shotgun (WGS) entry which is preliminary data.</text>
</comment>
<evidence type="ECO:0000256" key="4">
    <source>
        <dbReference type="ARBA" id="ARBA00022723"/>
    </source>
</evidence>
<dbReference type="SUPFAM" id="SSF81296">
    <property type="entry name" value="E set domains"/>
    <property type="match status" value="1"/>
</dbReference>
<evidence type="ECO:0000259" key="12">
    <source>
        <dbReference type="Pfam" id="PF05425"/>
    </source>
</evidence>
<organism evidence="13 14">
    <name type="scientific">Streptomyces achromogenes</name>
    <dbReference type="NCBI Taxonomy" id="67255"/>
    <lineage>
        <taxon>Bacteria</taxon>
        <taxon>Bacillati</taxon>
        <taxon>Actinomycetota</taxon>
        <taxon>Actinomycetes</taxon>
        <taxon>Kitasatosporales</taxon>
        <taxon>Streptomycetaceae</taxon>
        <taxon>Streptomyces</taxon>
    </lineage>
</organism>
<dbReference type="Pfam" id="PF05425">
    <property type="entry name" value="CopD"/>
    <property type="match status" value="1"/>
</dbReference>
<dbReference type="InterPro" id="IPR008457">
    <property type="entry name" value="Cu-R_CopD_dom"/>
</dbReference>
<evidence type="ECO:0000256" key="1">
    <source>
        <dbReference type="ARBA" id="ARBA00004651"/>
    </source>
</evidence>
<feature type="transmembrane region" description="Helical" evidence="10">
    <location>
        <begin position="351"/>
        <end position="369"/>
    </location>
</feature>
<keyword evidence="3 10" id="KW-0812">Transmembrane</keyword>
<dbReference type="PANTHER" id="PTHR34820">
    <property type="entry name" value="INNER MEMBRANE PROTEIN YEBZ"/>
    <property type="match status" value="1"/>
</dbReference>
<feature type="compositionally biased region" description="Gly residues" evidence="9">
    <location>
        <begin position="22"/>
        <end position="31"/>
    </location>
</feature>
<dbReference type="EMBL" id="JAUSYA010000001">
    <property type="protein sequence ID" value="MDQ0684797.1"/>
    <property type="molecule type" value="Genomic_DNA"/>
</dbReference>
<evidence type="ECO:0000256" key="5">
    <source>
        <dbReference type="ARBA" id="ARBA00022729"/>
    </source>
</evidence>
<keyword evidence="4" id="KW-0479">Metal-binding</keyword>
<keyword evidence="2" id="KW-1003">Cell membrane</keyword>
<evidence type="ECO:0000256" key="8">
    <source>
        <dbReference type="ARBA" id="ARBA00023136"/>
    </source>
</evidence>